<dbReference type="PROSITE" id="PS50103">
    <property type="entry name" value="ZF_C3H1"/>
    <property type="match status" value="2"/>
</dbReference>
<keyword evidence="1 3" id="KW-0853">WD repeat</keyword>
<dbReference type="PROSITE" id="PS50294">
    <property type="entry name" value="WD_REPEATS_REGION"/>
    <property type="match status" value="2"/>
</dbReference>
<dbReference type="PRINTS" id="PR00320">
    <property type="entry name" value="GPROTEINBRPT"/>
</dbReference>
<dbReference type="GO" id="GO:0008270">
    <property type="term" value="F:zinc ion binding"/>
    <property type="evidence" value="ECO:0007669"/>
    <property type="project" value="UniProtKB-KW"/>
</dbReference>
<feature type="zinc finger region" description="C3H1-type" evidence="4">
    <location>
        <begin position="159"/>
        <end position="186"/>
    </location>
</feature>
<reference evidence="8" key="1">
    <citation type="journal article" date="2016" name="Nat. Biotechnol.">
        <title>Sequencing wild and cultivated cassava and related species reveals extensive interspecific hybridization and genetic diversity.</title>
        <authorList>
            <person name="Bredeson J.V."/>
            <person name="Lyons J.B."/>
            <person name="Prochnik S.E."/>
            <person name="Wu G.A."/>
            <person name="Ha C.M."/>
            <person name="Edsinger-Gonzales E."/>
            <person name="Grimwood J."/>
            <person name="Schmutz J."/>
            <person name="Rabbi I.Y."/>
            <person name="Egesi C."/>
            <person name="Nauluvula P."/>
            <person name="Lebot V."/>
            <person name="Ndunguru J."/>
            <person name="Mkamilo G."/>
            <person name="Bart R.S."/>
            <person name="Setter T.L."/>
            <person name="Gleadow R.M."/>
            <person name="Kulakow P."/>
            <person name="Ferguson M.E."/>
            <person name="Rounsley S."/>
            <person name="Rokhsar D.S."/>
        </authorList>
    </citation>
    <scope>NUCLEOTIDE SEQUENCE [LARGE SCALE GENOMIC DNA]</scope>
    <source>
        <strain evidence="8">cv. AM560-2</strain>
    </source>
</reference>
<dbReference type="SUPFAM" id="SSF50978">
    <property type="entry name" value="WD40 repeat-like"/>
    <property type="match status" value="1"/>
</dbReference>
<feature type="zinc finger region" description="C3H1-type" evidence="4">
    <location>
        <begin position="33"/>
        <end position="58"/>
    </location>
</feature>
<evidence type="ECO:0000256" key="4">
    <source>
        <dbReference type="PROSITE-ProRule" id="PRU00723"/>
    </source>
</evidence>
<dbReference type="OrthoDB" id="59941at2759"/>
<gene>
    <name evidence="7" type="ORF">MANES_10G082000v8</name>
</gene>
<dbReference type="InterPro" id="IPR036322">
    <property type="entry name" value="WD40_repeat_dom_sf"/>
</dbReference>
<keyword evidence="4" id="KW-0479">Metal-binding</keyword>
<dbReference type="PROSITE" id="PS50082">
    <property type="entry name" value="WD_REPEATS_2"/>
    <property type="match status" value="3"/>
</dbReference>
<dbReference type="PROSITE" id="PS00678">
    <property type="entry name" value="WD_REPEATS_1"/>
    <property type="match status" value="1"/>
</dbReference>
<organism evidence="7 8">
    <name type="scientific">Manihot esculenta</name>
    <name type="common">Cassava</name>
    <name type="synonym">Jatropha manihot</name>
    <dbReference type="NCBI Taxonomy" id="3983"/>
    <lineage>
        <taxon>Eukaryota</taxon>
        <taxon>Viridiplantae</taxon>
        <taxon>Streptophyta</taxon>
        <taxon>Embryophyta</taxon>
        <taxon>Tracheophyta</taxon>
        <taxon>Spermatophyta</taxon>
        <taxon>Magnoliopsida</taxon>
        <taxon>eudicotyledons</taxon>
        <taxon>Gunneridae</taxon>
        <taxon>Pentapetalae</taxon>
        <taxon>rosids</taxon>
        <taxon>fabids</taxon>
        <taxon>Malpighiales</taxon>
        <taxon>Euphorbiaceae</taxon>
        <taxon>Crotonoideae</taxon>
        <taxon>Manihoteae</taxon>
        <taxon>Manihot</taxon>
    </lineage>
</organism>
<dbReference type="InterPro" id="IPR001680">
    <property type="entry name" value="WD40_rpt"/>
</dbReference>
<evidence type="ECO:0000313" key="7">
    <source>
        <dbReference type="EMBL" id="OAY39282.1"/>
    </source>
</evidence>
<feature type="repeat" description="WD" evidence="3">
    <location>
        <begin position="321"/>
        <end position="360"/>
    </location>
</feature>
<dbReference type="SMART" id="SM00356">
    <property type="entry name" value="ZnF_C3H1"/>
    <property type="match status" value="2"/>
</dbReference>
<feature type="region of interest" description="Disordered" evidence="5">
    <location>
        <begin position="138"/>
        <end position="158"/>
    </location>
</feature>
<dbReference type="AlphaFoldDB" id="A0A2C9V4A3"/>
<dbReference type="STRING" id="3983.A0A2C9V4A3"/>
<evidence type="ECO:0000313" key="8">
    <source>
        <dbReference type="Proteomes" id="UP000091857"/>
    </source>
</evidence>
<dbReference type="PANTHER" id="PTHR44489:SF14">
    <property type="entry name" value="ZINC FINGER CCCH DOMAIN-CONTAINING PROTEIN 59-RELATED"/>
    <property type="match status" value="1"/>
</dbReference>
<evidence type="ECO:0000256" key="2">
    <source>
        <dbReference type="ARBA" id="ARBA00022737"/>
    </source>
</evidence>
<sequence>MVQLVHSVIVFCTSSMVAEISTIHTRHGGGSVRSNVVCHFWMLGKCNRNPCRFMHRELPHPNVYQRTSKQSNVLADIQSLKSSNQVITYRPSKRPNVRNSLASATEDGGSEYKYTRESFSSGTDIEADNVKKIRESSKCSNTSDLTAEGDASEDKNVKKSSRKACEDWMSNDCVKGDGCQFLHSWFVGDWFSLLTKLDGHTEAVSGVALPSGSDKLYSGSSDGTVRVWDCHTGQLTRVLSFGDEIGSLISEGPWIFVGLRNAVKAWNIVTAAEYNLNGPVGQVYAMAVAFDVLFAGTQDGVILAWKGNNENPNLFEPATSLKGHTGAVICLTVGKKRLYSGSTDNTIRVWDVDNLRCIHTRNGHADAVMSLVCWNEYLLSCSLDRTIKVWAATEDENIEVIYTHEEEYGAIAFCGIYDKEAKPVLLCSCNDNSVHLYGLPSFNERGRIFSKGEVRTMETGPNGIFFTGDGAGMLNVWKIAESHVIVPQVA</sequence>
<keyword evidence="4" id="KW-0862">Zinc</keyword>
<accession>A0A2C9V4A3</accession>
<dbReference type="EMBL" id="CM004396">
    <property type="protein sequence ID" value="OAY39282.1"/>
    <property type="molecule type" value="Genomic_DNA"/>
</dbReference>
<feature type="repeat" description="WD" evidence="3">
    <location>
        <begin position="197"/>
        <end position="238"/>
    </location>
</feature>
<feature type="repeat" description="WD" evidence="3">
    <location>
        <begin position="361"/>
        <end position="400"/>
    </location>
</feature>
<dbReference type="SMART" id="SM00320">
    <property type="entry name" value="WD40"/>
    <property type="match status" value="6"/>
</dbReference>
<dbReference type="Pfam" id="PF00400">
    <property type="entry name" value="WD40"/>
    <property type="match status" value="3"/>
</dbReference>
<dbReference type="InterPro" id="IPR020472">
    <property type="entry name" value="WD40_PAC1"/>
</dbReference>
<feature type="domain" description="C3H1-type" evidence="6">
    <location>
        <begin position="159"/>
        <end position="186"/>
    </location>
</feature>
<keyword evidence="2" id="KW-0677">Repeat</keyword>
<keyword evidence="8" id="KW-1185">Reference proteome</keyword>
<dbReference type="Gramene" id="Manes.10G082000.1.v8.1">
    <property type="protein sequence ID" value="Manes.10G082000.1.v8.1.CDS"/>
    <property type="gene ID" value="Manes.10G082000.v8.1"/>
</dbReference>
<dbReference type="Gene3D" id="2.130.10.10">
    <property type="entry name" value="YVTN repeat-like/Quinoprotein amine dehydrogenase"/>
    <property type="match status" value="2"/>
</dbReference>
<comment type="caution">
    <text evidence="7">The sequence shown here is derived from an EMBL/GenBank/DDBJ whole genome shotgun (WGS) entry which is preliminary data.</text>
</comment>
<dbReference type="InterPro" id="IPR015943">
    <property type="entry name" value="WD40/YVTN_repeat-like_dom_sf"/>
</dbReference>
<dbReference type="PANTHER" id="PTHR44489">
    <property type="match status" value="1"/>
</dbReference>
<keyword evidence="4" id="KW-0863">Zinc-finger</keyword>
<evidence type="ECO:0000259" key="6">
    <source>
        <dbReference type="PROSITE" id="PS50103"/>
    </source>
</evidence>
<evidence type="ECO:0000256" key="1">
    <source>
        <dbReference type="ARBA" id="ARBA00022574"/>
    </source>
</evidence>
<evidence type="ECO:0000256" key="5">
    <source>
        <dbReference type="SAM" id="MobiDB-lite"/>
    </source>
</evidence>
<dbReference type="Proteomes" id="UP000091857">
    <property type="component" value="Chromosome 10"/>
</dbReference>
<dbReference type="InterPro" id="IPR044715">
    <property type="entry name" value="WDR86-like"/>
</dbReference>
<proteinExistence type="predicted"/>
<evidence type="ECO:0000256" key="3">
    <source>
        <dbReference type="PROSITE-ProRule" id="PRU00221"/>
    </source>
</evidence>
<protein>
    <recommendedName>
        <fullName evidence="6">C3H1-type domain-containing protein</fullName>
    </recommendedName>
</protein>
<feature type="domain" description="C3H1-type" evidence="6">
    <location>
        <begin position="33"/>
        <end position="58"/>
    </location>
</feature>
<dbReference type="InterPro" id="IPR000571">
    <property type="entry name" value="Znf_CCCH"/>
</dbReference>
<name>A0A2C9V4A3_MANES</name>
<dbReference type="InterPro" id="IPR019775">
    <property type="entry name" value="WD40_repeat_CS"/>
</dbReference>